<name>A0A1E8FDL1_9ALTE</name>
<keyword evidence="2" id="KW-1185">Reference proteome</keyword>
<evidence type="ECO:0000313" key="1">
    <source>
        <dbReference type="EMBL" id="OFI34010.1"/>
    </source>
</evidence>
<dbReference type="EMBL" id="MJIC01000014">
    <property type="protein sequence ID" value="OFI34010.1"/>
    <property type="molecule type" value="Genomic_DNA"/>
</dbReference>
<accession>A0A1E8FDL1</accession>
<dbReference type="InterPro" id="IPR010353">
    <property type="entry name" value="DmpK"/>
</dbReference>
<dbReference type="Proteomes" id="UP000176037">
    <property type="component" value="Unassembled WGS sequence"/>
</dbReference>
<reference evidence="1 2" key="1">
    <citation type="submission" date="2016-09" db="EMBL/GenBank/DDBJ databases">
        <title>Alteromonas lipolytica, a new species isolated from sea water.</title>
        <authorList>
            <person name="Wu Y.-H."/>
            <person name="Cheng H."/>
            <person name="Xu X.-W."/>
        </authorList>
    </citation>
    <scope>NUCLEOTIDE SEQUENCE [LARGE SCALE GENOMIC DNA]</scope>
    <source>
        <strain evidence="1 2">JW12</strain>
    </source>
</reference>
<dbReference type="STRING" id="1856405.BFC17_20885"/>
<sequence>MNDSIAAPKEQFDTSLHYVRVTGKRDDGFVEFDFSVGLPEVALEMVLKQQDFEQFCKEQNVIFLDEEAIASDDEEKNAFQWSLHDATHHFRGE</sequence>
<dbReference type="RefSeq" id="WP_070176938.1">
    <property type="nucleotide sequence ID" value="NZ_BMJR01000003.1"/>
</dbReference>
<organism evidence="1 2">
    <name type="scientific">Alteromonas lipolytica</name>
    <dbReference type="NCBI Taxonomy" id="1856405"/>
    <lineage>
        <taxon>Bacteria</taxon>
        <taxon>Pseudomonadati</taxon>
        <taxon>Pseudomonadota</taxon>
        <taxon>Gammaproteobacteria</taxon>
        <taxon>Alteromonadales</taxon>
        <taxon>Alteromonadaceae</taxon>
        <taxon>Alteromonas/Salinimonas group</taxon>
        <taxon>Alteromonas</taxon>
    </lineage>
</organism>
<dbReference type="PIRSF" id="PIRSF000039">
    <property type="entry name" value="Phenol_monooxy_K"/>
    <property type="match status" value="1"/>
</dbReference>
<evidence type="ECO:0000313" key="2">
    <source>
        <dbReference type="Proteomes" id="UP000176037"/>
    </source>
</evidence>
<comment type="caution">
    <text evidence="1">The sequence shown here is derived from an EMBL/GenBank/DDBJ whole genome shotgun (WGS) entry which is preliminary data.</text>
</comment>
<dbReference type="AlphaFoldDB" id="A0A1E8FDL1"/>
<protein>
    <recommendedName>
        <fullName evidence="3">Phenol hydroxylase</fullName>
    </recommendedName>
</protein>
<dbReference type="Pfam" id="PF06099">
    <property type="entry name" value="Phenol_hyd_sub"/>
    <property type="match status" value="1"/>
</dbReference>
<gene>
    <name evidence="1" type="ORF">BFC17_20885</name>
</gene>
<proteinExistence type="predicted"/>
<dbReference type="OrthoDB" id="8564678at2"/>
<evidence type="ECO:0008006" key="3">
    <source>
        <dbReference type="Google" id="ProtNLM"/>
    </source>
</evidence>